<dbReference type="EMBL" id="MN234216">
    <property type="protein sequence ID" value="QFG13309.1"/>
    <property type="molecule type" value="Genomic_DNA"/>
</dbReference>
<dbReference type="KEGG" id="vg:80019179"/>
<organism evidence="2 3">
    <name type="scientific">Streptomyces phage Gilgamesh</name>
    <dbReference type="NCBI Taxonomy" id="2599890"/>
    <lineage>
        <taxon>Viruses</taxon>
        <taxon>Duplodnaviria</taxon>
        <taxon>Heunggongvirae</taxon>
        <taxon>Uroviricota</taxon>
        <taxon>Caudoviricetes</taxon>
        <taxon>Gilgameshvirus</taxon>
        <taxon>Gilgameshvirus gilgamesh</taxon>
    </lineage>
</organism>
<sequence>MQTIALFDVPATPQPAAKPQRAPLALGELPVSSVPAAYDREHLYSPKANTAAAVDHRPGDQFPPLPTPPSEPKAWRAWWRTEASVSTPDYLGLEPDDVITLHDGDTATVVSTCRFGAIVRYALPPSDWHDQDHAEMYVTARNQFGHWYR</sequence>
<accession>A0A5J6TTV2</accession>
<name>A0A5J6TTV2_9CAUD</name>
<dbReference type="GeneID" id="80019179"/>
<dbReference type="RefSeq" id="YP_010754585.1">
    <property type="nucleotide sequence ID" value="NC_073461.1"/>
</dbReference>
<evidence type="ECO:0000313" key="2">
    <source>
        <dbReference type="EMBL" id="QFG13309.1"/>
    </source>
</evidence>
<evidence type="ECO:0000256" key="1">
    <source>
        <dbReference type="SAM" id="MobiDB-lite"/>
    </source>
</evidence>
<proteinExistence type="predicted"/>
<reference evidence="2 3" key="1">
    <citation type="submission" date="2019-07" db="EMBL/GenBank/DDBJ databases">
        <authorList>
            <person name="Almisry A."/>
            <person name="Mousa M."/>
            <person name="Gordon L.L."/>
            <person name="Lee M."/>
            <person name="Mandava P."/>
            <person name="Moxley J.T."/>
            <person name="Shaffer C.D."/>
            <person name="Weston-Hafer K.A."/>
            <person name="Garlena R.A."/>
            <person name="Russell D.A."/>
            <person name="Pope W.H."/>
            <person name="Jacobs-Sera D."/>
            <person name="Hatfull G.F."/>
        </authorList>
    </citation>
    <scope>NUCLEOTIDE SEQUENCE [LARGE SCALE GENOMIC DNA]</scope>
</reference>
<feature type="region of interest" description="Disordered" evidence="1">
    <location>
        <begin position="1"/>
        <end position="21"/>
    </location>
</feature>
<evidence type="ECO:0000313" key="3">
    <source>
        <dbReference type="Proteomes" id="UP000326486"/>
    </source>
</evidence>
<protein>
    <submittedName>
        <fullName evidence="2">Uncharacterized protein</fullName>
    </submittedName>
</protein>
<keyword evidence="3" id="KW-1185">Reference proteome</keyword>
<dbReference type="Proteomes" id="UP000326486">
    <property type="component" value="Segment"/>
</dbReference>
<gene>
    <name evidence="2" type="primary">117</name>
    <name evidence="2" type="ORF">SEA_GILGAMESH_117</name>
</gene>